<keyword evidence="3" id="KW-1185">Reference proteome</keyword>
<dbReference type="PANTHER" id="PTHR33594:SF1">
    <property type="entry name" value="HD_PDEASE DOMAIN-CONTAINING PROTEIN"/>
    <property type="match status" value="1"/>
</dbReference>
<reference evidence="2 3" key="1">
    <citation type="submission" date="2019-02" db="EMBL/GenBank/DDBJ databases">
        <title>Genome sequencing of the rare red list fungi Dentipellis fragilis.</title>
        <authorList>
            <person name="Buettner E."/>
            <person name="Kellner H."/>
        </authorList>
    </citation>
    <scope>NUCLEOTIDE SEQUENCE [LARGE SCALE GENOMIC DNA]</scope>
    <source>
        <strain evidence="2 3">DSM 105465</strain>
    </source>
</reference>
<dbReference type="Gene3D" id="1.10.3210.50">
    <property type="match status" value="1"/>
</dbReference>
<name>A0A4Y9YH63_9AGAM</name>
<evidence type="ECO:0000313" key="3">
    <source>
        <dbReference type="Proteomes" id="UP000298327"/>
    </source>
</evidence>
<accession>A0A4Y9YH63</accession>
<evidence type="ECO:0000256" key="1">
    <source>
        <dbReference type="SAM" id="MobiDB-lite"/>
    </source>
</evidence>
<dbReference type="SUPFAM" id="SSF109604">
    <property type="entry name" value="HD-domain/PDEase-like"/>
    <property type="match status" value="1"/>
</dbReference>
<evidence type="ECO:0008006" key="4">
    <source>
        <dbReference type="Google" id="ProtNLM"/>
    </source>
</evidence>
<comment type="caution">
    <text evidence="2">The sequence shown here is derived from an EMBL/GenBank/DDBJ whole genome shotgun (WGS) entry which is preliminary data.</text>
</comment>
<dbReference type="Proteomes" id="UP000298327">
    <property type="component" value="Unassembled WGS sequence"/>
</dbReference>
<dbReference type="CDD" id="cd00077">
    <property type="entry name" value="HDc"/>
    <property type="match status" value="1"/>
</dbReference>
<proteinExistence type="predicted"/>
<dbReference type="EMBL" id="SEOQ01000530">
    <property type="protein sequence ID" value="TFY61043.1"/>
    <property type="molecule type" value="Genomic_DNA"/>
</dbReference>
<dbReference type="OrthoDB" id="16547at2759"/>
<feature type="region of interest" description="Disordered" evidence="1">
    <location>
        <begin position="429"/>
        <end position="453"/>
    </location>
</feature>
<dbReference type="PANTHER" id="PTHR33594">
    <property type="entry name" value="SUPERFAMILY HYDROLASE, PUTATIVE (AFU_ORTHOLOGUE AFUA_1G03035)-RELATED"/>
    <property type="match status" value="1"/>
</dbReference>
<evidence type="ECO:0000313" key="2">
    <source>
        <dbReference type="EMBL" id="TFY61043.1"/>
    </source>
</evidence>
<protein>
    <recommendedName>
        <fullName evidence="4">HD/PDEase domain-containing protein</fullName>
    </recommendedName>
</protein>
<dbReference type="AlphaFoldDB" id="A0A4Y9YH63"/>
<organism evidence="2 3">
    <name type="scientific">Dentipellis fragilis</name>
    <dbReference type="NCBI Taxonomy" id="205917"/>
    <lineage>
        <taxon>Eukaryota</taxon>
        <taxon>Fungi</taxon>
        <taxon>Dikarya</taxon>
        <taxon>Basidiomycota</taxon>
        <taxon>Agaricomycotina</taxon>
        <taxon>Agaricomycetes</taxon>
        <taxon>Russulales</taxon>
        <taxon>Hericiaceae</taxon>
        <taxon>Dentipellis</taxon>
    </lineage>
</organism>
<dbReference type="STRING" id="205917.A0A4Y9YH63"/>
<sequence>MTVDTAKYPNAEERAILQAAEQLMKETMARYDPSHDAFHVQRVRKTALHLAHTITGATPDLLTVELGALLHDVLDKKYVPASAYADPYGYFLPFFTSLKEHAPSINLVADGRAKTIARIVENVSWTTEKKLRKEGAWGAWHDSCVELHCVQDADRLDAIGAFGILRCAAYSAATNHALHAPEGDPQQPSSAIQHFHDKLLHIHERMKTDAGKRMAESRHKLPPATACCMPQVARLETILSPCYAQDVHHGPSLHLSHMPRQEGALFNSVILSTSDSKLRGMLESVLRKHDARMLIQYLPKREQPWMDAAQSHGVDVPVLEHPVFSLSGRKGNLLSEKKPLASTVRGKFPGLHGMHLDTFDRAKLLIAKICQKDETAKMKLVGAVDPHFLFYAFINLGKDLPTNFDREFLWRLVDQLYCHGALNSDVLLPKGRSGRRTHPKSEQSRKQYGSRADPGRMTVTAMFNELLFIVNPPKTNVSQIQEYRVYLTTSAARTAGLLIAPGGSRRFSFRIPALHPNVSKASLTGWALLQAFIMFADMWEGDPQAIVRFCCPDLHWVWQHNEQCVHRDRNPSLRQLLEKSPTGLTLGLTEAIWVPSTQAKEVRDHVEGYCVRLKLKDIKPGRWNKAWNFCAGDRELGKLLKAWRYPGAKSLPIKTLPQVHSSLQKSIFRNAGKARKASHSHHHTTRS</sequence>
<gene>
    <name evidence="2" type="ORF">EVG20_g7205</name>
</gene>
<dbReference type="InterPro" id="IPR003607">
    <property type="entry name" value="HD/PDEase_dom"/>
</dbReference>